<evidence type="ECO:0000256" key="1">
    <source>
        <dbReference type="SAM" id="MobiDB-lite"/>
    </source>
</evidence>
<reference evidence="2" key="1">
    <citation type="submission" date="2018-05" db="EMBL/GenBank/DDBJ databases">
        <authorList>
            <person name="Lanie J.A."/>
            <person name="Ng W.-L."/>
            <person name="Kazmierczak K.M."/>
            <person name="Andrzejewski T.M."/>
            <person name="Davidsen T.M."/>
            <person name="Wayne K.J."/>
            <person name="Tettelin H."/>
            <person name="Glass J.I."/>
            <person name="Rusch D."/>
            <person name="Podicherti R."/>
            <person name="Tsui H.-C.T."/>
            <person name="Winkler M.E."/>
        </authorList>
    </citation>
    <scope>NUCLEOTIDE SEQUENCE</scope>
</reference>
<feature type="non-terminal residue" evidence="2">
    <location>
        <position position="72"/>
    </location>
</feature>
<evidence type="ECO:0000313" key="2">
    <source>
        <dbReference type="EMBL" id="SVD61152.1"/>
    </source>
</evidence>
<name>A0A382WQL0_9ZZZZ</name>
<gene>
    <name evidence="2" type="ORF">METZ01_LOCUS414006</name>
</gene>
<proteinExistence type="predicted"/>
<feature type="region of interest" description="Disordered" evidence="1">
    <location>
        <begin position="1"/>
        <end position="21"/>
    </location>
</feature>
<dbReference type="EMBL" id="UINC01161770">
    <property type="protein sequence ID" value="SVD61152.1"/>
    <property type="molecule type" value="Genomic_DNA"/>
</dbReference>
<feature type="region of interest" description="Disordered" evidence="1">
    <location>
        <begin position="52"/>
        <end position="72"/>
    </location>
</feature>
<feature type="compositionally biased region" description="Pro residues" evidence="1">
    <location>
        <begin position="61"/>
        <end position="72"/>
    </location>
</feature>
<sequence>EPSWKPPEPSWKPPEPSWRPSVVRSWRSLPVLPVLRPGPPLWWVSRPARVPGYSPLRERPAGPPTPPQCWPR</sequence>
<accession>A0A382WQL0</accession>
<protein>
    <submittedName>
        <fullName evidence="2">Uncharacterized protein</fullName>
    </submittedName>
</protein>
<feature type="compositionally biased region" description="Pro residues" evidence="1">
    <location>
        <begin position="1"/>
        <end position="17"/>
    </location>
</feature>
<dbReference type="AlphaFoldDB" id="A0A382WQL0"/>
<organism evidence="2">
    <name type="scientific">marine metagenome</name>
    <dbReference type="NCBI Taxonomy" id="408172"/>
    <lineage>
        <taxon>unclassified sequences</taxon>
        <taxon>metagenomes</taxon>
        <taxon>ecological metagenomes</taxon>
    </lineage>
</organism>
<feature type="non-terminal residue" evidence="2">
    <location>
        <position position="1"/>
    </location>
</feature>